<evidence type="ECO:0000256" key="3">
    <source>
        <dbReference type="ARBA" id="ARBA00022723"/>
    </source>
</evidence>
<dbReference type="GO" id="GO:0046872">
    <property type="term" value="F:metal ion binding"/>
    <property type="evidence" value="ECO:0007669"/>
    <property type="project" value="UniProtKB-UniRule"/>
</dbReference>
<comment type="catalytic activity">
    <reaction evidence="1 7">
        <text>beta-D-fructose 1-phosphate + H2O = D-fructose + phosphate</text>
        <dbReference type="Rhea" id="RHEA:35603"/>
        <dbReference type="ChEBI" id="CHEBI:15377"/>
        <dbReference type="ChEBI" id="CHEBI:37721"/>
        <dbReference type="ChEBI" id="CHEBI:43474"/>
        <dbReference type="ChEBI" id="CHEBI:138881"/>
    </reaction>
</comment>
<keyword evidence="3 7" id="KW-0479">Metal-binding</keyword>
<comment type="function">
    <text evidence="7">Metal-dependent phosphatase that shows phosphatase activity against several substrates, including fructose-1-phosphate and fructose-6-phosphate. Its preference for fructose-1-phosphate, a strong glycating agent that causes DNA damage rather than a canonical yeast metabolite, suggests a damage-control function in hexose phosphate metabolism.</text>
</comment>
<evidence type="ECO:0000256" key="2">
    <source>
        <dbReference type="ARBA" id="ARBA00009519"/>
    </source>
</evidence>
<accession>A0AAW0CAT3</accession>
<dbReference type="GO" id="GO:0006974">
    <property type="term" value="P:DNA damage response"/>
    <property type="evidence" value="ECO:0007669"/>
    <property type="project" value="TreeGrafter"/>
</dbReference>
<gene>
    <name evidence="9" type="primary">HRT2_3</name>
    <name evidence="9" type="ORF">VNI00_011924</name>
</gene>
<dbReference type="InterPro" id="IPR002791">
    <property type="entry name" value="ARMT1-like_metal-bd"/>
</dbReference>
<evidence type="ECO:0000313" key="9">
    <source>
        <dbReference type="EMBL" id="KAK7035393.1"/>
    </source>
</evidence>
<evidence type="ECO:0000256" key="6">
    <source>
        <dbReference type="ARBA" id="ARBA00048809"/>
    </source>
</evidence>
<dbReference type="AlphaFoldDB" id="A0AAW0CAT3"/>
<comment type="caution">
    <text evidence="9">The sequence shown here is derived from an EMBL/GenBank/DDBJ whole genome shotgun (WGS) entry which is preliminary data.</text>
</comment>
<dbReference type="Gene3D" id="3.40.50.10880">
    <property type="entry name" value="Uncharacterised protein PF01937, DUF89, domain 3"/>
    <property type="match status" value="1"/>
</dbReference>
<comment type="catalytic activity">
    <reaction evidence="6 7">
        <text>beta-D-fructose 6-phosphate = dihydroxyacetone + D-glyceraldehyde 3-phosphate</text>
        <dbReference type="Rhea" id="RHEA:28002"/>
        <dbReference type="ChEBI" id="CHEBI:16016"/>
        <dbReference type="ChEBI" id="CHEBI:57634"/>
        <dbReference type="ChEBI" id="CHEBI:59776"/>
    </reaction>
</comment>
<evidence type="ECO:0000256" key="7">
    <source>
        <dbReference type="RuleBase" id="RU367030"/>
    </source>
</evidence>
<dbReference type="GO" id="GO:0016791">
    <property type="term" value="F:phosphatase activity"/>
    <property type="evidence" value="ECO:0007669"/>
    <property type="project" value="TreeGrafter"/>
</dbReference>
<evidence type="ECO:0000256" key="1">
    <source>
        <dbReference type="ARBA" id="ARBA00001326"/>
    </source>
</evidence>
<dbReference type="InterPro" id="IPR036075">
    <property type="entry name" value="ARMT-1-like_metal-bd_sf"/>
</dbReference>
<protein>
    <recommendedName>
        <fullName evidence="7">Sugar phosphate phosphatase</fullName>
        <ecNumber evidence="7">3.1.3.-</ecNumber>
    </recommendedName>
</protein>
<evidence type="ECO:0000256" key="4">
    <source>
        <dbReference type="ARBA" id="ARBA00022801"/>
    </source>
</evidence>
<dbReference type="Pfam" id="PF01937">
    <property type="entry name" value="ARMT1-like_dom"/>
    <property type="match status" value="1"/>
</dbReference>
<dbReference type="SUPFAM" id="SSF111321">
    <property type="entry name" value="AF1104-like"/>
    <property type="match status" value="1"/>
</dbReference>
<evidence type="ECO:0000313" key="10">
    <source>
        <dbReference type="Proteomes" id="UP001383192"/>
    </source>
</evidence>
<evidence type="ECO:0000259" key="8">
    <source>
        <dbReference type="Pfam" id="PF01937"/>
    </source>
</evidence>
<comment type="similarity">
    <text evidence="2 7">Belongs to the damage-control phosphatase family. Sugar phosphate phosphatase III subfamily.</text>
</comment>
<keyword evidence="5 7" id="KW-0464">Manganese</keyword>
<dbReference type="InterPro" id="IPR039763">
    <property type="entry name" value="ARMT1"/>
</dbReference>
<dbReference type="Proteomes" id="UP001383192">
    <property type="component" value="Unassembled WGS sequence"/>
</dbReference>
<keyword evidence="4 7" id="KW-0378">Hydrolase</keyword>
<keyword evidence="10" id="KW-1185">Reference proteome</keyword>
<dbReference type="PANTHER" id="PTHR12260:SF6">
    <property type="entry name" value="DAMAGE-CONTROL PHOSPHATASE ARMT1"/>
    <property type="match status" value="1"/>
</dbReference>
<sequence>MVFTAPFPPYDPTDKSGSIWKPKLMMNDRRFSYETVVKRWPIILTSIVDQLHRENHNLHLTLTGEAPNPIIEKKVSEGKDIIEKVSKLKYEMARDHALVPIPQDGEPSVELYNSELDNLAKQSKNTWFTAPWLYAEYAPVATPRGGLLIPYLLDRCYLYRLLRSFFKQTEHWRDYDPFFSQKVDVFQKSGPSIYRIGTTMNELEAAKQSIESDPNNIAVFFQEMIQMCLWGNATDLSLLTHMTLSDIEKLQTVEKEAQSARKEFILKDDQDAVWDHVKQLKDGRVDFVLDNAGFEVFTDLVFADFLVTYTPHVSKVVFHGKLIPWFVSDVTPPDFKYTIASLLDPAYFAAASPTEEQRQHLKAMANRIARYVEEGVFAFSVPIDTPLGGSGSSTTGAEFWTNPLPYWDMETYAPELWKTLRDSDLVIFKGDLNYRKLTGDIKWPSTTSFKDATGPLAGTFPLLSLRTNKADVAVGLTSEVLDAIEKKDDKWRVNGKYALISYLPRNK</sequence>
<dbReference type="GO" id="GO:0005634">
    <property type="term" value="C:nucleus"/>
    <property type="evidence" value="ECO:0007669"/>
    <property type="project" value="TreeGrafter"/>
</dbReference>
<dbReference type="EMBL" id="JAYKXP010000053">
    <property type="protein sequence ID" value="KAK7035393.1"/>
    <property type="molecule type" value="Genomic_DNA"/>
</dbReference>
<dbReference type="PANTHER" id="PTHR12260">
    <property type="entry name" value="DAMAGE-CONTROL PHOSPHATASE ARMT1"/>
    <property type="match status" value="1"/>
</dbReference>
<name>A0AAW0CAT3_9AGAR</name>
<dbReference type="Gene3D" id="1.20.930.60">
    <property type="match status" value="1"/>
</dbReference>
<evidence type="ECO:0000256" key="5">
    <source>
        <dbReference type="ARBA" id="ARBA00023211"/>
    </source>
</evidence>
<comment type="domain">
    <text evidence="7">Subfamily III proteins have a conserved RTxK motif about 40-50 residues from the C-terminus; the threonine may be replaced by serine or cysteine.</text>
</comment>
<comment type="cofactor">
    <cofactor evidence="7">
        <name>Mn(2+)</name>
        <dbReference type="ChEBI" id="CHEBI:29035"/>
    </cofactor>
    <cofactor evidence="7">
        <name>Ni(2+)</name>
        <dbReference type="ChEBI" id="CHEBI:49786"/>
    </cofactor>
</comment>
<reference evidence="9 10" key="1">
    <citation type="submission" date="2024-01" db="EMBL/GenBank/DDBJ databases">
        <title>A draft genome for a cacao thread blight-causing isolate of Paramarasmius palmivorus.</title>
        <authorList>
            <person name="Baruah I.K."/>
            <person name="Bukari Y."/>
            <person name="Amoako-Attah I."/>
            <person name="Meinhardt L.W."/>
            <person name="Bailey B.A."/>
            <person name="Cohen S.P."/>
        </authorList>
    </citation>
    <scope>NUCLEOTIDE SEQUENCE [LARGE SCALE GENOMIC DNA]</scope>
    <source>
        <strain evidence="9 10">GH-12</strain>
    </source>
</reference>
<proteinExistence type="inferred from homology"/>
<organism evidence="9 10">
    <name type="scientific">Paramarasmius palmivorus</name>
    <dbReference type="NCBI Taxonomy" id="297713"/>
    <lineage>
        <taxon>Eukaryota</taxon>
        <taxon>Fungi</taxon>
        <taxon>Dikarya</taxon>
        <taxon>Basidiomycota</taxon>
        <taxon>Agaricomycotina</taxon>
        <taxon>Agaricomycetes</taxon>
        <taxon>Agaricomycetidae</taxon>
        <taxon>Agaricales</taxon>
        <taxon>Marasmiineae</taxon>
        <taxon>Marasmiaceae</taxon>
        <taxon>Paramarasmius</taxon>
    </lineage>
</organism>
<dbReference type="EC" id="3.1.3.-" evidence="7"/>
<feature type="domain" description="Damage-control phosphatase ARMT1-like metal-binding" evidence="8">
    <location>
        <begin position="35"/>
        <end position="478"/>
    </location>
</feature>